<evidence type="ECO:0000256" key="6">
    <source>
        <dbReference type="ARBA" id="ARBA00022679"/>
    </source>
</evidence>
<keyword evidence="5 15" id="KW-0288">FMN</keyword>
<keyword evidence="18" id="KW-1185">Reference proteome</keyword>
<dbReference type="NCBIfam" id="TIGR00083">
    <property type="entry name" value="ribF"/>
    <property type="match status" value="1"/>
</dbReference>
<comment type="pathway">
    <text evidence="3 15">Cofactor biosynthesis; FMN biosynthesis; FMN from riboflavin (ATP route): step 1/1.</text>
</comment>
<keyword evidence="11 15" id="KW-0067">ATP-binding</keyword>
<evidence type="ECO:0000256" key="7">
    <source>
        <dbReference type="ARBA" id="ARBA00022695"/>
    </source>
</evidence>
<dbReference type="GO" id="GO:0005524">
    <property type="term" value="F:ATP binding"/>
    <property type="evidence" value="ECO:0007669"/>
    <property type="project" value="UniProtKB-UniRule"/>
</dbReference>
<organism evidence="17 18">
    <name type="scientific">Seleniivibrio woodruffii</name>
    <dbReference type="NCBI Taxonomy" id="1078050"/>
    <lineage>
        <taxon>Bacteria</taxon>
        <taxon>Pseudomonadati</taxon>
        <taxon>Deferribacterota</taxon>
        <taxon>Deferribacteres</taxon>
        <taxon>Deferribacterales</taxon>
        <taxon>Geovibrionaceae</taxon>
        <taxon>Seleniivibrio</taxon>
    </lineage>
</organism>
<dbReference type="SUPFAM" id="SSF82114">
    <property type="entry name" value="Riboflavin kinase-like"/>
    <property type="match status" value="1"/>
</dbReference>
<comment type="caution">
    <text evidence="17">The sequence shown here is derived from an EMBL/GenBank/DDBJ whole genome shotgun (WGS) entry which is preliminary data.</text>
</comment>
<dbReference type="EMBL" id="SMGG01000006">
    <property type="protein sequence ID" value="TCK59443.1"/>
    <property type="molecule type" value="Genomic_DNA"/>
</dbReference>
<dbReference type="GO" id="GO:0009231">
    <property type="term" value="P:riboflavin biosynthetic process"/>
    <property type="evidence" value="ECO:0007669"/>
    <property type="project" value="InterPro"/>
</dbReference>
<protein>
    <recommendedName>
        <fullName evidence="15">Riboflavin biosynthesis protein</fullName>
    </recommendedName>
    <domain>
        <recommendedName>
            <fullName evidence="15">Riboflavin kinase</fullName>
            <ecNumber evidence="15">2.7.1.26</ecNumber>
        </recommendedName>
        <alternativeName>
            <fullName evidence="15">Flavokinase</fullName>
        </alternativeName>
    </domain>
    <domain>
        <recommendedName>
            <fullName evidence="15">FMN adenylyltransferase</fullName>
            <ecNumber evidence="15">2.7.7.2</ecNumber>
        </recommendedName>
        <alternativeName>
            <fullName evidence="15">FAD pyrophosphorylase</fullName>
        </alternativeName>
        <alternativeName>
            <fullName evidence="15">FAD synthase</fullName>
        </alternativeName>
    </domain>
</protein>
<dbReference type="PIRSF" id="PIRSF004491">
    <property type="entry name" value="FAD_Synth"/>
    <property type="match status" value="1"/>
</dbReference>
<evidence type="ECO:0000313" key="17">
    <source>
        <dbReference type="EMBL" id="TCK59443.1"/>
    </source>
</evidence>
<dbReference type="Gene3D" id="2.40.30.30">
    <property type="entry name" value="Riboflavin kinase-like"/>
    <property type="match status" value="1"/>
</dbReference>
<keyword evidence="10 15" id="KW-0274">FAD</keyword>
<dbReference type="CDD" id="cd02064">
    <property type="entry name" value="FAD_synthetase_N"/>
    <property type="match status" value="1"/>
</dbReference>
<evidence type="ECO:0000256" key="2">
    <source>
        <dbReference type="ARBA" id="ARBA00004726"/>
    </source>
</evidence>
<comment type="similarity">
    <text evidence="15">Belongs to the ribF family.</text>
</comment>
<evidence type="ECO:0000256" key="11">
    <source>
        <dbReference type="ARBA" id="ARBA00022840"/>
    </source>
</evidence>
<dbReference type="NCBIfam" id="NF004162">
    <property type="entry name" value="PRK05627.1-5"/>
    <property type="match status" value="1"/>
</dbReference>
<dbReference type="InterPro" id="IPR015865">
    <property type="entry name" value="Riboflavin_kinase_bac/euk"/>
</dbReference>
<dbReference type="Pfam" id="PF01687">
    <property type="entry name" value="Flavokinase"/>
    <property type="match status" value="1"/>
</dbReference>
<evidence type="ECO:0000256" key="4">
    <source>
        <dbReference type="ARBA" id="ARBA00022630"/>
    </source>
</evidence>
<comment type="catalytic activity">
    <reaction evidence="14 15">
        <text>FMN + ATP + H(+) = FAD + diphosphate</text>
        <dbReference type="Rhea" id="RHEA:17237"/>
        <dbReference type="ChEBI" id="CHEBI:15378"/>
        <dbReference type="ChEBI" id="CHEBI:30616"/>
        <dbReference type="ChEBI" id="CHEBI:33019"/>
        <dbReference type="ChEBI" id="CHEBI:57692"/>
        <dbReference type="ChEBI" id="CHEBI:58210"/>
        <dbReference type="EC" id="2.7.7.2"/>
    </reaction>
</comment>
<sequence length="307" mass="34148">MEIIRDISSFQSDRNMVVSLGNFDGVHAGHRELISRSVRLAREKGLRSGFVTFEPHPLKFFGADVSLLSTLDMKIREFEELGADVLFLIKFDEHLAGINPEIFVSEFLVKKMRASFIVVGYDYRFGRGRAGSFDFLVQMSSRLGYTAIQVPKVVVNGITASSTNIRRYLLEGDVRSAATLLGRCYRIGGKVVKGDGIATGIGFPTANIEPENELIPMNGIYAARVHVDNASYEGALYIGERPTVGSGLKKRVEVNLFGFSGNLYGKYIEAELVQFMRSDRKFGSVDELKAQIKTDCDNIKVFFEGQK</sequence>
<comment type="function">
    <text evidence="1">Catalyzes the phosphorylation of riboflavin to FMN followed by the adenylation of FMN to FAD.</text>
</comment>
<dbReference type="RefSeq" id="WP_132874353.1">
    <property type="nucleotide sequence ID" value="NZ_JAJUHT010000006.1"/>
</dbReference>
<dbReference type="SUPFAM" id="SSF52374">
    <property type="entry name" value="Nucleotidylyl transferase"/>
    <property type="match status" value="1"/>
</dbReference>
<dbReference type="EC" id="2.7.7.2" evidence="15"/>
<dbReference type="GO" id="GO:0003919">
    <property type="term" value="F:FMN adenylyltransferase activity"/>
    <property type="evidence" value="ECO:0007669"/>
    <property type="project" value="UniProtKB-UniRule"/>
</dbReference>
<evidence type="ECO:0000256" key="3">
    <source>
        <dbReference type="ARBA" id="ARBA00005201"/>
    </source>
</evidence>
<dbReference type="GO" id="GO:0008531">
    <property type="term" value="F:riboflavin kinase activity"/>
    <property type="evidence" value="ECO:0007669"/>
    <property type="project" value="UniProtKB-UniRule"/>
</dbReference>
<evidence type="ECO:0000256" key="12">
    <source>
        <dbReference type="ARBA" id="ARBA00023268"/>
    </source>
</evidence>
<evidence type="ECO:0000256" key="9">
    <source>
        <dbReference type="ARBA" id="ARBA00022777"/>
    </source>
</evidence>
<feature type="domain" description="Riboflavin kinase" evidence="16">
    <location>
        <begin position="180"/>
        <end position="304"/>
    </location>
</feature>
<dbReference type="Proteomes" id="UP000294614">
    <property type="component" value="Unassembled WGS sequence"/>
</dbReference>
<comment type="pathway">
    <text evidence="2 15">Cofactor biosynthesis; FAD biosynthesis; FAD from FMN: step 1/1.</text>
</comment>
<dbReference type="PANTHER" id="PTHR22749">
    <property type="entry name" value="RIBOFLAVIN KINASE/FMN ADENYLYLTRANSFERASE"/>
    <property type="match status" value="1"/>
</dbReference>
<dbReference type="AlphaFoldDB" id="A0A4R1K6P4"/>
<dbReference type="InterPro" id="IPR014729">
    <property type="entry name" value="Rossmann-like_a/b/a_fold"/>
</dbReference>
<keyword evidence="7 15" id="KW-0548">Nucleotidyltransferase</keyword>
<evidence type="ECO:0000256" key="14">
    <source>
        <dbReference type="ARBA" id="ARBA00049494"/>
    </source>
</evidence>
<dbReference type="UniPathway" id="UPA00276">
    <property type="reaction ID" value="UER00406"/>
</dbReference>
<evidence type="ECO:0000256" key="13">
    <source>
        <dbReference type="ARBA" id="ARBA00047880"/>
    </source>
</evidence>
<dbReference type="InterPro" id="IPR002606">
    <property type="entry name" value="Riboflavin_kinase_bac"/>
</dbReference>
<dbReference type="FunFam" id="3.40.50.620:FF:000021">
    <property type="entry name" value="Riboflavin biosynthesis protein"/>
    <property type="match status" value="1"/>
</dbReference>
<evidence type="ECO:0000256" key="10">
    <source>
        <dbReference type="ARBA" id="ARBA00022827"/>
    </source>
</evidence>
<evidence type="ECO:0000256" key="8">
    <source>
        <dbReference type="ARBA" id="ARBA00022741"/>
    </source>
</evidence>
<keyword evidence="4 15" id="KW-0285">Flavoprotein</keyword>
<dbReference type="SMART" id="SM00904">
    <property type="entry name" value="Flavokinase"/>
    <property type="match status" value="1"/>
</dbReference>
<gene>
    <name evidence="17" type="ORF">C8D98_2377</name>
</gene>
<comment type="catalytic activity">
    <reaction evidence="13 15">
        <text>riboflavin + ATP = FMN + ADP + H(+)</text>
        <dbReference type="Rhea" id="RHEA:14357"/>
        <dbReference type="ChEBI" id="CHEBI:15378"/>
        <dbReference type="ChEBI" id="CHEBI:30616"/>
        <dbReference type="ChEBI" id="CHEBI:57986"/>
        <dbReference type="ChEBI" id="CHEBI:58210"/>
        <dbReference type="ChEBI" id="CHEBI:456216"/>
        <dbReference type="EC" id="2.7.1.26"/>
    </reaction>
</comment>
<keyword evidence="8 15" id="KW-0547">Nucleotide-binding</keyword>
<evidence type="ECO:0000256" key="15">
    <source>
        <dbReference type="PIRNR" id="PIRNR004491"/>
    </source>
</evidence>
<evidence type="ECO:0000256" key="5">
    <source>
        <dbReference type="ARBA" id="ARBA00022643"/>
    </source>
</evidence>
<accession>A0A4R1K6P4</accession>
<dbReference type="Pfam" id="PF06574">
    <property type="entry name" value="FAD_syn"/>
    <property type="match status" value="1"/>
</dbReference>
<dbReference type="InterPro" id="IPR015864">
    <property type="entry name" value="FAD_synthase"/>
</dbReference>
<keyword evidence="9 15" id="KW-0418">Kinase</keyword>
<evidence type="ECO:0000313" key="18">
    <source>
        <dbReference type="Proteomes" id="UP000294614"/>
    </source>
</evidence>
<dbReference type="OrthoDB" id="9803667at2"/>
<dbReference type="GO" id="GO:0006747">
    <property type="term" value="P:FAD biosynthetic process"/>
    <property type="evidence" value="ECO:0007669"/>
    <property type="project" value="UniProtKB-UniRule"/>
</dbReference>
<dbReference type="EC" id="2.7.1.26" evidence="15"/>
<reference evidence="17 18" key="1">
    <citation type="submission" date="2019-03" db="EMBL/GenBank/DDBJ databases">
        <title>Genomic Encyclopedia of Type Strains, Phase IV (KMG-IV): sequencing the most valuable type-strain genomes for metagenomic binning, comparative biology and taxonomic classification.</title>
        <authorList>
            <person name="Goeker M."/>
        </authorList>
    </citation>
    <scope>NUCLEOTIDE SEQUENCE [LARGE SCALE GENOMIC DNA]</scope>
    <source>
        <strain evidence="17 18">DSM 24984</strain>
    </source>
</reference>
<dbReference type="UniPathway" id="UPA00277">
    <property type="reaction ID" value="UER00407"/>
</dbReference>
<dbReference type="Gene3D" id="3.40.50.620">
    <property type="entry name" value="HUPs"/>
    <property type="match status" value="1"/>
</dbReference>
<dbReference type="GO" id="GO:0009398">
    <property type="term" value="P:FMN biosynthetic process"/>
    <property type="evidence" value="ECO:0007669"/>
    <property type="project" value="UniProtKB-UniRule"/>
</dbReference>
<proteinExistence type="inferred from homology"/>
<dbReference type="InterPro" id="IPR023468">
    <property type="entry name" value="Riboflavin_kinase"/>
</dbReference>
<evidence type="ECO:0000256" key="1">
    <source>
        <dbReference type="ARBA" id="ARBA00002121"/>
    </source>
</evidence>
<keyword evidence="12" id="KW-0511">Multifunctional enzyme</keyword>
<dbReference type="InterPro" id="IPR023465">
    <property type="entry name" value="Riboflavin_kinase_dom_sf"/>
</dbReference>
<dbReference type="PANTHER" id="PTHR22749:SF6">
    <property type="entry name" value="RIBOFLAVIN KINASE"/>
    <property type="match status" value="1"/>
</dbReference>
<evidence type="ECO:0000259" key="16">
    <source>
        <dbReference type="SMART" id="SM00904"/>
    </source>
</evidence>
<name>A0A4R1K6P4_9BACT</name>
<keyword evidence="6 15" id="KW-0808">Transferase</keyword>